<reference evidence="1" key="2">
    <citation type="submission" date="2021-02" db="EMBL/GenBank/DDBJ databases">
        <authorList>
            <person name="Kimball J.A."/>
            <person name="Haas M.W."/>
            <person name="Macchietto M."/>
            <person name="Kono T."/>
            <person name="Duquette J."/>
            <person name="Shao M."/>
        </authorList>
    </citation>
    <scope>NUCLEOTIDE SEQUENCE</scope>
    <source>
        <tissue evidence="1">Fresh leaf tissue</tissue>
    </source>
</reference>
<dbReference type="Proteomes" id="UP000729402">
    <property type="component" value="Unassembled WGS sequence"/>
</dbReference>
<accession>A0A8J5VRY9</accession>
<evidence type="ECO:0000313" key="2">
    <source>
        <dbReference type="Proteomes" id="UP000729402"/>
    </source>
</evidence>
<sequence>MSLEAENKVWIVRSVQAARLRAVVLRAAEVSRRRRQPTATVPVASWRSALTCGREDALARYMGNVVTYTSREASVEELPERTTWR</sequence>
<dbReference type="AlphaFoldDB" id="A0A8J5VRY9"/>
<evidence type="ECO:0000313" key="1">
    <source>
        <dbReference type="EMBL" id="KAG8069346.1"/>
    </source>
</evidence>
<comment type="caution">
    <text evidence="1">The sequence shown here is derived from an EMBL/GenBank/DDBJ whole genome shotgun (WGS) entry which is preliminary data.</text>
</comment>
<gene>
    <name evidence="1" type="ORF">GUJ93_ZPchr0005g14987</name>
</gene>
<proteinExistence type="predicted"/>
<reference evidence="1" key="1">
    <citation type="journal article" date="2021" name="bioRxiv">
        <title>Whole Genome Assembly and Annotation of Northern Wild Rice, Zizania palustris L., Supports a Whole Genome Duplication in the Zizania Genus.</title>
        <authorList>
            <person name="Haas M."/>
            <person name="Kono T."/>
            <person name="Macchietto M."/>
            <person name="Millas R."/>
            <person name="McGilp L."/>
            <person name="Shao M."/>
            <person name="Duquette J."/>
            <person name="Hirsch C.N."/>
            <person name="Kimball J."/>
        </authorList>
    </citation>
    <scope>NUCLEOTIDE SEQUENCE</scope>
    <source>
        <tissue evidence="1">Fresh leaf tissue</tissue>
    </source>
</reference>
<name>A0A8J5VRY9_ZIZPA</name>
<dbReference type="EMBL" id="JAAALK010000284">
    <property type="protein sequence ID" value="KAG8069346.1"/>
    <property type="molecule type" value="Genomic_DNA"/>
</dbReference>
<keyword evidence="2" id="KW-1185">Reference proteome</keyword>
<protein>
    <submittedName>
        <fullName evidence="1">Uncharacterized protein</fullName>
    </submittedName>
</protein>
<organism evidence="1 2">
    <name type="scientific">Zizania palustris</name>
    <name type="common">Northern wild rice</name>
    <dbReference type="NCBI Taxonomy" id="103762"/>
    <lineage>
        <taxon>Eukaryota</taxon>
        <taxon>Viridiplantae</taxon>
        <taxon>Streptophyta</taxon>
        <taxon>Embryophyta</taxon>
        <taxon>Tracheophyta</taxon>
        <taxon>Spermatophyta</taxon>
        <taxon>Magnoliopsida</taxon>
        <taxon>Liliopsida</taxon>
        <taxon>Poales</taxon>
        <taxon>Poaceae</taxon>
        <taxon>BOP clade</taxon>
        <taxon>Oryzoideae</taxon>
        <taxon>Oryzeae</taxon>
        <taxon>Zizaniinae</taxon>
        <taxon>Zizania</taxon>
    </lineage>
</organism>